<feature type="region of interest" description="Disordered" evidence="5">
    <location>
        <begin position="1"/>
        <end position="24"/>
    </location>
</feature>
<evidence type="ECO:0000256" key="1">
    <source>
        <dbReference type="ARBA" id="ARBA00004141"/>
    </source>
</evidence>
<evidence type="ECO:0000256" key="5">
    <source>
        <dbReference type="SAM" id="MobiDB-lite"/>
    </source>
</evidence>
<evidence type="ECO:0000313" key="10">
    <source>
        <dbReference type="Proteomes" id="UP000494106"/>
    </source>
</evidence>
<dbReference type="InterPro" id="IPR050382">
    <property type="entry name" value="MFS_Na/Anion_cotransporter"/>
</dbReference>
<feature type="transmembrane region" description="Helical" evidence="6">
    <location>
        <begin position="356"/>
        <end position="376"/>
    </location>
</feature>
<feature type="transmembrane region" description="Helical" evidence="6">
    <location>
        <begin position="256"/>
        <end position="277"/>
    </location>
</feature>
<dbReference type="PANTHER" id="PTHR11662">
    <property type="entry name" value="SOLUTE CARRIER FAMILY 17"/>
    <property type="match status" value="1"/>
</dbReference>
<dbReference type="OrthoDB" id="2985014at2759"/>
<dbReference type="AlphaFoldDB" id="A0A8S1BG72"/>
<keyword evidence="3 6" id="KW-1133">Transmembrane helix</keyword>
<dbReference type="InterPro" id="IPR011701">
    <property type="entry name" value="MFS"/>
</dbReference>
<dbReference type="InterPro" id="IPR036259">
    <property type="entry name" value="MFS_trans_sf"/>
</dbReference>
<feature type="transmembrane region" description="Helical" evidence="6">
    <location>
        <begin position="40"/>
        <end position="64"/>
    </location>
</feature>
<reference evidence="10 11" key="1">
    <citation type="submission" date="2020-04" db="EMBL/GenBank/DDBJ databases">
        <authorList>
            <person name="Wallbank WR R."/>
            <person name="Pardo Diaz C."/>
            <person name="Kozak K."/>
            <person name="Martin S."/>
            <person name="Jiggins C."/>
            <person name="Moest M."/>
            <person name="Warren A I."/>
            <person name="Byers J.R.P. K."/>
            <person name="Montejo-Kovacevich G."/>
            <person name="Yen C E."/>
        </authorList>
    </citation>
    <scope>NUCLEOTIDE SEQUENCE [LARGE SCALE GENOMIC DNA]</scope>
</reference>
<evidence type="ECO:0000256" key="4">
    <source>
        <dbReference type="ARBA" id="ARBA00023136"/>
    </source>
</evidence>
<organism evidence="9 10">
    <name type="scientific">Arctia plantaginis</name>
    <name type="common">Wood tiger moth</name>
    <name type="synonym">Phalaena plantaginis</name>
    <dbReference type="NCBI Taxonomy" id="874455"/>
    <lineage>
        <taxon>Eukaryota</taxon>
        <taxon>Metazoa</taxon>
        <taxon>Ecdysozoa</taxon>
        <taxon>Arthropoda</taxon>
        <taxon>Hexapoda</taxon>
        <taxon>Insecta</taxon>
        <taxon>Pterygota</taxon>
        <taxon>Neoptera</taxon>
        <taxon>Endopterygota</taxon>
        <taxon>Lepidoptera</taxon>
        <taxon>Glossata</taxon>
        <taxon>Ditrysia</taxon>
        <taxon>Noctuoidea</taxon>
        <taxon>Erebidae</taxon>
        <taxon>Arctiinae</taxon>
        <taxon>Arctia</taxon>
    </lineage>
</organism>
<keyword evidence="10" id="KW-1185">Reference proteome</keyword>
<dbReference type="GO" id="GO:0006820">
    <property type="term" value="P:monoatomic anion transport"/>
    <property type="evidence" value="ECO:0007669"/>
    <property type="project" value="TreeGrafter"/>
</dbReference>
<feature type="domain" description="Major facilitator superfamily (MFS) profile" evidence="7">
    <location>
        <begin position="61"/>
        <end position="509"/>
    </location>
</feature>
<evidence type="ECO:0000256" key="2">
    <source>
        <dbReference type="ARBA" id="ARBA00022692"/>
    </source>
</evidence>
<feature type="transmembrane region" description="Helical" evidence="6">
    <location>
        <begin position="318"/>
        <end position="336"/>
    </location>
</feature>
<protein>
    <recommendedName>
        <fullName evidence="7">Major facilitator superfamily (MFS) profile domain-containing protein</fullName>
    </recommendedName>
</protein>
<evidence type="ECO:0000256" key="3">
    <source>
        <dbReference type="ARBA" id="ARBA00022989"/>
    </source>
</evidence>
<dbReference type="GO" id="GO:0022857">
    <property type="term" value="F:transmembrane transporter activity"/>
    <property type="evidence" value="ECO:0007669"/>
    <property type="project" value="InterPro"/>
</dbReference>
<feature type="transmembrane region" description="Helical" evidence="6">
    <location>
        <begin position="487"/>
        <end position="506"/>
    </location>
</feature>
<evidence type="ECO:0000313" key="8">
    <source>
        <dbReference type="EMBL" id="CAB3229008.1"/>
    </source>
</evidence>
<dbReference type="GO" id="GO:0016020">
    <property type="term" value="C:membrane"/>
    <property type="evidence" value="ECO:0007669"/>
    <property type="project" value="UniProtKB-SubCell"/>
</dbReference>
<dbReference type="PROSITE" id="PS50850">
    <property type="entry name" value="MFS"/>
    <property type="match status" value="1"/>
</dbReference>
<dbReference type="PANTHER" id="PTHR11662:SF280">
    <property type="entry name" value="FI21844P1-RELATED"/>
    <property type="match status" value="1"/>
</dbReference>
<evidence type="ECO:0000259" key="7">
    <source>
        <dbReference type="PROSITE" id="PS50850"/>
    </source>
</evidence>
<comment type="subcellular location">
    <subcellularLocation>
        <location evidence="1">Membrane</location>
        <topology evidence="1">Multi-pass membrane protein</topology>
    </subcellularLocation>
</comment>
<dbReference type="Proteomes" id="UP000494106">
    <property type="component" value="Unassembled WGS sequence"/>
</dbReference>
<keyword evidence="2 6" id="KW-0812">Transmembrane</keyword>
<feature type="transmembrane region" description="Helical" evidence="6">
    <location>
        <begin position="135"/>
        <end position="154"/>
    </location>
</feature>
<gene>
    <name evidence="9" type="ORF">APLA_LOCUS15809</name>
    <name evidence="8" type="ORF">APLA_LOCUS3796</name>
</gene>
<accession>A0A8S1BG72</accession>
<dbReference type="Proteomes" id="UP000494256">
    <property type="component" value="Unassembled WGS sequence"/>
</dbReference>
<feature type="compositionally biased region" description="Basic and acidic residues" evidence="5">
    <location>
        <begin position="14"/>
        <end position="24"/>
    </location>
</feature>
<comment type="caution">
    <text evidence="9">The sequence shown here is derived from an EMBL/GenBank/DDBJ whole genome shotgun (WGS) entry which is preliminary data.</text>
</comment>
<dbReference type="EMBL" id="CADEBD010000284">
    <property type="protein sequence ID" value="CAB3229008.1"/>
    <property type="molecule type" value="Genomic_DNA"/>
</dbReference>
<evidence type="ECO:0000313" key="11">
    <source>
        <dbReference type="Proteomes" id="UP000494256"/>
    </source>
</evidence>
<dbReference type="InterPro" id="IPR020846">
    <property type="entry name" value="MFS_dom"/>
</dbReference>
<keyword evidence="4 6" id="KW-0472">Membrane</keyword>
<feature type="transmembrane region" description="Helical" evidence="6">
    <location>
        <begin position="448"/>
        <end position="475"/>
    </location>
</feature>
<dbReference type="Pfam" id="PF07690">
    <property type="entry name" value="MFS_1"/>
    <property type="match status" value="1"/>
</dbReference>
<dbReference type="SUPFAM" id="SSF103473">
    <property type="entry name" value="MFS general substrate transporter"/>
    <property type="match status" value="1"/>
</dbReference>
<feature type="transmembrane region" description="Helical" evidence="6">
    <location>
        <begin position="166"/>
        <end position="184"/>
    </location>
</feature>
<sequence>MGDEKNLSQYEYNKVPDTEKLPEKVDSPPKFGYGVRHIQLVIFFLCLTVCIIGRGHLGVTIVAMTHNPELSITTDNTSIYLKKNNDTNLTNHSNTGETEKAFEDFKTSNGSHEIAMSNSNPEHKTWIWPKSIQEMVLNSFFLGYMIMMFPMGMVCQRYGGKLPLQIGLFVTGIASIITPWLAIWGDWKAVCGCRIVQGLAQAGTYPSIQSLLAKWVPEDERASLGSCVHTGLTLGTVIAFQLAGFLGASKWGWPSTYYVVGVICMLCFIVLTVFGAANPLEHKSISQEEKNYIMRAANKGNGKKLATPWRAIFTSKPLWGTIITHVGTSLTFIFFFNQVPTYIHYILDIDVRNSGMLSSLPYVASIFTSLFFGWLADYSANNNIISKNNTRRISDSVASFGMAICLILTSYTSNSVIAVSCLVVAMAINMGHNTGWMVNYIDLAPNFAGTLLAVGNTIANIFGVLSPIVVSYVVIDMTNITQWRIMFFIASGISIVTNVIFVLMMSTDVQPFNYASTDETCVEDMQGEFKEKKKAFDVL</sequence>
<evidence type="ECO:0000256" key="6">
    <source>
        <dbReference type="SAM" id="Phobius"/>
    </source>
</evidence>
<proteinExistence type="predicted"/>
<dbReference type="FunFam" id="1.20.1250.20:FF:000532">
    <property type="entry name" value="SLC (SoLute Carrier) homolog"/>
    <property type="match status" value="1"/>
</dbReference>
<evidence type="ECO:0000313" key="9">
    <source>
        <dbReference type="EMBL" id="CAB3257143.1"/>
    </source>
</evidence>
<feature type="transmembrane region" description="Helical" evidence="6">
    <location>
        <begin position="397"/>
        <end position="428"/>
    </location>
</feature>
<dbReference type="Gene3D" id="1.20.1250.20">
    <property type="entry name" value="MFS general substrate transporter like domains"/>
    <property type="match status" value="2"/>
</dbReference>
<name>A0A8S1BG72_ARCPL</name>
<dbReference type="EMBL" id="CADEBC010000590">
    <property type="protein sequence ID" value="CAB3257143.1"/>
    <property type="molecule type" value="Genomic_DNA"/>
</dbReference>